<gene>
    <name evidence="7" type="ORF">Agub_g437</name>
</gene>
<evidence type="ECO:0000259" key="6">
    <source>
        <dbReference type="Pfam" id="PF02900"/>
    </source>
</evidence>
<evidence type="ECO:0000256" key="3">
    <source>
        <dbReference type="ARBA" id="ARBA00022723"/>
    </source>
</evidence>
<organism evidence="7 8">
    <name type="scientific">Astrephomene gubernaculifera</name>
    <dbReference type="NCBI Taxonomy" id="47775"/>
    <lineage>
        <taxon>Eukaryota</taxon>
        <taxon>Viridiplantae</taxon>
        <taxon>Chlorophyta</taxon>
        <taxon>core chlorophytes</taxon>
        <taxon>Chlorophyceae</taxon>
        <taxon>CS clade</taxon>
        <taxon>Chlamydomonadales</taxon>
        <taxon>Astrephomenaceae</taxon>
        <taxon>Astrephomene</taxon>
    </lineage>
</organism>
<dbReference type="SUPFAM" id="SSF53213">
    <property type="entry name" value="LigB-like"/>
    <property type="match status" value="1"/>
</dbReference>
<keyword evidence="4" id="KW-0862">Zinc</keyword>
<comment type="caution">
    <text evidence="7">The sequence shown here is derived from an EMBL/GenBank/DDBJ whole genome shotgun (WGS) entry which is preliminary data.</text>
</comment>
<feature type="non-terminal residue" evidence="7">
    <location>
        <position position="1"/>
    </location>
</feature>
<reference evidence="7 8" key="1">
    <citation type="journal article" date="2021" name="Sci. Rep.">
        <title>Genome sequencing of the multicellular alga Astrephomene provides insights into convergent evolution of germ-soma differentiation.</title>
        <authorList>
            <person name="Yamashita S."/>
            <person name="Yamamoto K."/>
            <person name="Matsuzaki R."/>
            <person name="Suzuki S."/>
            <person name="Yamaguchi H."/>
            <person name="Hirooka S."/>
            <person name="Minakuchi Y."/>
            <person name="Miyagishima S."/>
            <person name="Kawachi M."/>
            <person name="Toyoda A."/>
            <person name="Nozaki H."/>
        </authorList>
    </citation>
    <scope>NUCLEOTIDE SEQUENCE [LARGE SCALE GENOMIC DNA]</scope>
    <source>
        <strain evidence="7 8">NIES-4017</strain>
    </source>
</reference>
<dbReference type="Proteomes" id="UP001054857">
    <property type="component" value="Unassembled WGS sequence"/>
</dbReference>
<evidence type="ECO:0000256" key="2">
    <source>
        <dbReference type="ARBA" id="ARBA00007581"/>
    </source>
</evidence>
<dbReference type="CDD" id="cd07363">
    <property type="entry name" value="45_DOPA_Dioxygenase"/>
    <property type="match status" value="1"/>
</dbReference>
<accession>A0AAD3DGI9</accession>
<dbReference type="GO" id="GO:0008198">
    <property type="term" value="F:ferrous iron binding"/>
    <property type="evidence" value="ECO:0007669"/>
    <property type="project" value="InterPro"/>
</dbReference>
<dbReference type="InterPro" id="IPR004183">
    <property type="entry name" value="Xdiol_dOase_suB"/>
</dbReference>
<evidence type="ECO:0000256" key="4">
    <source>
        <dbReference type="ARBA" id="ARBA00022833"/>
    </source>
</evidence>
<evidence type="ECO:0000256" key="5">
    <source>
        <dbReference type="ARBA" id="ARBA00023002"/>
    </source>
</evidence>
<keyword evidence="5" id="KW-0560">Oxidoreductase</keyword>
<keyword evidence="3" id="KW-0479">Metal-binding</keyword>
<sequence length="271" mass="29038">LGSVYVYTICRDYKSFVRILVKSKPRRLLQGATTATKLPYLALLLCLLGVANVMAQQCSTSGRMPTVFLPHGGGPMPVLGHPAQLSLATYLRGMAKSLPKPTAILSVTAHWEADKVMVSTCPKPSMLYDYYGFPPESYRLQYTAPGSPAVAQRALALLAAAGIPAASDPSRGYDHGTFIPLMLAFPEATVPVVQMSLLSSLDPKAHLDIGAALAPLRDEGVLIVGSGLSFHNMGVFMRNMGELTGNKFKPSQDFDSWLQQAVTGSRGAKRA</sequence>
<dbReference type="Gene3D" id="3.40.830.10">
    <property type="entry name" value="LigB-like"/>
    <property type="match status" value="1"/>
</dbReference>
<comment type="similarity">
    <text evidence="2">Belongs to the DODA-type extradiol aromatic ring-opening dioxygenase family.</text>
</comment>
<dbReference type="AlphaFoldDB" id="A0AAD3DGI9"/>
<keyword evidence="8" id="KW-1185">Reference proteome</keyword>
<proteinExistence type="inferred from homology"/>
<feature type="domain" description="Extradiol ring-cleavage dioxygenase class III enzyme subunit B" evidence="6">
    <location>
        <begin position="96"/>
        <end position="260"/>
    </location>
</feature>
<protein>
    <recommendedName>
        <fullName evidence="6">Extradiol ring-cleavage dioxygenase class III enzyme subunit B domain-containing protein</fullName>
    </recommendedName>
</protein>
<dbReference type="GO" id="GO:0016702">
    <property type="term" value="F:oxidoreductase activity, acting on single donors with incorporation of molecular oxygen, incorporation of two atoms of oxygen"/>
    <property type="evidence" value="ECO:0007669"/>
    <property type="project" value="UniProtKB-ARBA"/>
</dbReference>
<evidence type="ECO:0000256" key="1">
    <source>
        <dbReference type="ARBA" id="ARBA00001947"/>
    </source>
</evidence>
<name>A0AAD3DGI9_9CHLO</name>
<evidence type="ECO:0000313" key="8">
    <source>
        <dbReference type="Proteomes" id="UP001054857"/>
    </source>
</evidence>
<dbReference type="InterPro" id="IPR014436">
    <property type="entry name" value="Extradiol_dOase_DODA"/>
</dbReference>
<comment type="cofactor">
    <cofactor evidence="1">
        <name>Zn(2+)</name>
        <dbReference type="ChEBI" id="CHEBI:29105"/>
    </cofactor>
</comment>
<dbReference type="EMBL" id="BMAR01000001">
    <property type="protein sequence ID" value="GFR40268.1"/>
    <property type="molecule type" value="Genomic_DNA"/>
</dbReference>
<dbReference type="PANTHER" id="PTHR30096:SF0">
    <property type="entry name" value="4,5-DOPA DIOXYGENASE EXTRADIOL-LIKE PROTEIN"/>
    <property type="match status" value="1"/>
</dbReference>
<dbReference type="Pfam" id="PF02900">
    <property type="entry name" value="LigB"/>
    <property type="match status" value="1"/>
</dbReference>
<dbReference type="GO" id="GO:0008270">
    <property type="term" value="F:zinc ion binding"/>
    <property type="evidence" value="ECO:0007669"/>
    <property type="project" value="InterPro"/>
</dbReference>
<dbReference type="PANTHER" id="PTHR30096">
    <property type="entry name" value="4,5-DOPA DIOXYGENASE EXTRADIOL-LIKE PROTEIN"/>
    <property type="match status" value="1"/>
</dbReference>
<evidence type="ECO:0000313" key="7">
    <source>
        <dbReference type="EMBL" id="GFR40268.1"/>
    </source>
</evidence>
<feature type="non-terminal residue" evidence="7">
    <location>
        <position position="271"/>
    </location>
</feature>